<sequence>MTGRSPSAQLPPDAESPQWQINREALAAALDTLLAAPALAELRVGVAGLRQRLADLADPLHHAGEYAVRFTPEVLHGELDQIAAARTLERARYYVARLRRALEAQRFAPASDIDLHRWKEYDDILTDSLWLIERRDNSGVHRADYWGNFVPQIPRQFIRRYTRPGEWVLDPFAGSGTTLIEARRLGRHAIGVELQAPMVARIHDLLAGEPPAHSTIAAIEQGDSLVVDFPALLARYGAASVQLVLLHPPYHDIIRFSDDPRDLSNAPSIDAFLARLTLVAERVAAVLDRGRYLALVIGDTYRHGEWHPLGFQAMEAIRACGFSLKSIIVKNFTGTLGKRGSAELWRYRALAGGFYVFKHEYIFLLRRR</sequence>
<accession>A0A178MEM9</accession>
<dbReference type="STRING" id="1707952.A6A03_00130"/>
<dbReference type="AlphaFoldDB" id="A0A178MEM9"/>
<comment type="caution">
    <text evidence="5">The sequence shown here is derived from an EMBL/GenBank/DDBJ whole genome shotgun (WGS) entry which is preliminary data.</text>
</comment>
<dbReference type="Pfam" id="PF01555">
    <property type="entry name" value="N6_N4_Mtase"/>
    <property type="match status" value="1"/>
</dbReference>
<organism evidence="5 6">
    <name type="scientific">Chloroflexus islandicus</name>
    <dbReference type="NCBI Taxonomy" id="1707952"/>
    <lineage>
        <taxon>Bacteria</taxon>
        <taxon>Bacillati</taxon>
        <taxon>Chloroflexota</taxon>
        <taxon>Chloroflexia</taxon>
        <taxon>Chloroflexales</taxon>
        <taxon>Chloroflexineae</taxon>
        <taxon>Chloroflexaceae</taxon>
        <taxon>Chloroflexus</taxon>
    </lineage>
</organism>
<proteinExistence type="inferred from homology"/>
<dbReference type="SUPFAM" id="SSF53335">
    <property type="entry name" value="S-adenosyl-L-methionine-dependent methyltransferases"/>
    <property type="match status" value="2"/>
</dbReference>
<evidence type="ECO:0000313" key="5">
    <source>
        <dbReference type="EMBL" id="OAN47189.1"/>
    </source>
</evidence>
<name>A0A178MEM9_9CHLR</name>
<keyword evidence="2 5" id="KW-0808">Transferase</keyword>
<dbReference type="InterPro" id="IPR001091">
    <property type="entry name" value="RM_Methyltransferase"/>
</dbReference>
<dbReference type="InterPro" id="IPR002941">
    <property type="entry name" value="DNA_methylase_N4/N6"/>
</dbReference>
<keyword evidence="1 5" id="KW-0489">Methyltransferase</keyword>
<keyword evidence="6" id="KW-1185">Reference proteome</keyword>
<dbReference type="InterPro" id="IPR029063">
    <property type="entry name" value="SAM-dependent_MTases_sf"/>
</dbReference>
<evidence type="ECO:0000256" key="3">
    <source>
        <dbReference type="RuleBase" id="RU362026"/>
    </source>
</evidence>
<comment type="similarity">
    <text evidence="3">Belongs to the N(4)/N(6)-methyltransferase family.</text>
</comment>
<dbReference type="REBASE" id="159301">
    <property type="entry name" value="M.Cspisl2ORF130P"/>
</dbReference>
<dbReference type="Gene3D" id="3.40.50.150">
    <property type="entry name" value="Vaccinia Virus protein VP39"/>
    <property type="match status" value="2"/>
</dbReference>
<dbReference type="RefSeq" id="WP_066783971.1">
    <property type="nucleotide sequence ID" value="NZ_LWQS01000038.1"/>
</dbReference>
<gene>
    <name evidence="5" type="ORF">A6A03_00130</name>
</gene>
<evidence type="ECO:0000256" key="1">
    <source>
        <dbReference type="ARBA" id="ARBA00022603"/>
    </source>
</evidence>
<evidence type="ECO:0000259" key="4">
    <source>
        <dbReference type="Pfam" id="PF01555"/>
    </source>
</evidence>
<dbReference type="GO" id="GO:0008170">
    <property type="term" value="F:N-methyltransferase activity"/>
    <property type="evidence" value="ECO:0007669"/>
    <property type="project" value="InterPro"/>
</dbReference>
<feature type="domain" description="DNA methylase N-4/N-6" evidence="4">
    <location>
        <begin position="129"/>
        <end position="196"/>
    </location>
</feature>
<dbReference type="OrthoDB" id="9800801at2"/>
<dbReference type="Proteomes" id="UP000078287">
    <property type="component" value="Unassembled WGS sequence"/>
</dbReference>
<evidence type="ECO:0000256" key="2">
    <source>
        <dbReference type="ARBA" id="ARBA00022679"/>
    </source>
</evidence>
<dbReference type="GO" id="GO:0003677">
    <property type="term" value="F:DNA binding"/>
    <property type="evidence" value="ECO:0007669"/>
    <property type="project" value="InterPro"/>
</dbReference>
<dbReference type="EMBL" id="LWQS01000038">
    <property type="protein sequence ID" value="OAN47189.1"/>
    <property type="molecule type" value="Genomic_DNA"/>
</dbReference>
<dbReference type="GO" id="GO:0032259">
    <property type="term" value="P:methylation"/>
    <property type="evidence" value="ECO:0007669"/>
    <property type="project" value="UniProtKB-KW"/>
</dbReference>
<evidence type="ECO:0000313" key="6">
    <source>
        <dbReference type="Proteomes" id="UP000078287"/>
    </source>
</evidence>
<dbReference type="EC" id="2.1.1.-" evidence="3"/>
<reference evidence="5 6" key="1">
    <citation type="submission" date="2016-04" db="EMBL/GenBank/DDBJ databases">
        <title>Chloroflexus islandicus sp. nov., a thermophilic filamentous anoxygenic phototrophic bacterium from geyser Strokkur (Iceland).</title>
        <authorList>
            <person name="Gaisin V.A."/>
            <person name="Kalashnikov A.M."/>
            <person name="Sukhacheva M.V."/>
            <person name="Grouzdev D.S."/>
            <person name="Ivanov T.M."/>
            <person name="Kuznetsov B."/>
            <person name="Gorlenko V.M."/>
        </authorList>
    </citation>
    <scope>NUCLEOTIDE SEQUENCE [LARGE SCALE GENOMIC DNA]</scope>
    <source>
        <strain evidence="6">isl-2</strain>
    </source>
</reference>
<dbReference type="PRINTS" id="PR00508">
    <property type="entry name" value="S21N4MTFRASE"/>
</dbReference>
<protein>
    <recommendedName>
        <fullName evidence="3">Methyltransferase</fullName>
        <ecNumber evidence="3">2.1.1.-</ecNumber>
    </recommendedName>
</protein>